<dbReference type="SUPFAM" id="SSF52540">
    <property type="entry name" value="P-loop containing nucleoside triphosphate hydrolases"/>
    <property type="match status" value="1"/>
</dbReference>
<dbReference type="RefSeq" id="WP_077121029.1">
    <property type="nucleotide sequence ID" value="NZ_FMUE01000007.1"/>
</dbReference>
<proteinExistence type="predicted"/>
<gene>
    <name evidence="1" type="ORF">DSM25559_3198</name>
</gene>
<dbReference type="PANTHER" id="PTHR37816:SF2">
    <property type="entry name" value="DNA TOPOLOGY MODULATION PROTEIN FLAR-RELATED PROTEIN"/>
    <property type="match status" value="1"/>
</dbReference>
<dbReference type="Proteomes" id="UP000187891">
    <property type="component" value="Unassembled WGS sequence"/>
</dbReference>
<evidence type="ECO:0000313" key="2">
    <source>
        <dbReference type="Proteomes" id="UP000187891"/>
    </source>
</evidence>
<evidence type="ECO:0000313" key="1">
    <source>
        <dbReference type="EMBL" id="SCX28429.1"/>
    </source>
</evidence>
<protein>
    <submittedName>
        <fullName evidence="1">Topology modulation protein</fullName>
    </submittedName>
</protein>
<sequence length="189" mass="21594">MNIIDDIGQAASLVSKASRIMVVGNSGAGKTTLSRAIATHKKSEYFSIDRDVRWLDNWTQRDGAEQRRILEDIVRRDSWVLDGANPSTFNIRLPRTDVVVWMRLPRATCLMGVARRVARYYGTVRPHMADGCPEPLPNKEFLAYIWNFEKRHAPVFLRNFELYGPQVPIFQVKSRAQARQLLDLIGSAH</sequence>
<dbReference type="PANTHER" id="PTHR37816">
    <property type="entry name" value="YALI0E33011P"/>
    <property type="match status" value="1"/>
</dbReference>
<accession>A0A1R3TTG2</accession>
<dbReference type="STRING" id="1907666.DSM25559_3198"/>
<organism evidence="1 2">
    <name type="scientific">Agrobacterium rosae</name>
    <dbReference type="NCBI Taxonomy" id="1972867"/>
    <lineage>
        <taxon>Bacteria</taxon>
        <taxon>Pseudomonadati</taxon>
        <taxon>Pseudomonadota</taxon>
        <taxon>Alphaproteobacteria</taxon>
        <taxon>Hyphomicrobiales</taxon>
        <taxon>Rhizobiaceae</taxon>
        <taxon>Rhizobium/Agrobacterium group</taxon>
        <taxon>Agrobacterium</taxon>
    </lineage>
</organism>
<dbReference type="AlphaFoldDB" id="A0A1R3TTG2"/>
<dbReference type="CDD" id="cd00267">
    <property type="entry name" value="ABC_ATPase"/>
    <property type="match status" value="1"/>
</dbReference>
<dbReference type="EMBL" id="FMUE01000007">
    <property type="protein sequence ID" value="SCX28429.1"/>
    <property type="molecule type" value="Genomic_DNA"/>
</dbReference>
<dbReference type="InterPro" id="IPR052922">
    <property type="entry name" value="Cytidylate_Kinase-2"/>
</dbReference>
<name>A0A1R3TTG2_9HYPH</name>
<dbReference type="Gene3D" id="3.40.50.300">
    <property type="entry name" value="P-loop containing nucleotide triphosphate hydrolases"/>
    <property type="match status" value="1"/>
</dbReference>
<dbReference type="InterPro" id="IPR027417">
    <property type="entry name" value="P-loop_NTPase"/>
</dbReference>
<reference evidence="2" key="1">
    <citation type="submission" date="2016-10" db="EMBL/GenBank/DDBJ databases">
        <authorList>
            <person name="Wibberg D."/>
        </authorList>
    </citation>
    <scope>NUCLEOTIDE SEQUENCE [LARGE SCALE GENOMIC DNA]</scope>
</reference>